<proteinExistence type="predicted"/>
<dbReference type="AlphaFoldDB" id="A0A3A9KAG5"/>
<evidence type="ECO:0000259" key="1">
    <source>
        <dbReference type="Pfam" id="PF22819"/>
    </source>
</evidence>
<dbReference type="InterPro" id="IPR054528">
    <property type="entry name" value="TcaA_5th"/>
</dbReference>
<gene>
    <name evidence="2" type="ORF">CR203_09335</name>
</gene>
<feature type="domain" description="TcaA protein NTF2-like" evidence="1">
    <location>
        <begin position="33"/>
        <end position="144"/>
    </location>
</feature>
<accession>A0A3A9KAG5</accession>
<reference evidence="2 3" key="1">
    <citation type="submission" date="2017-10" db="EMBL/GenBank/DDBJ databases">
        <title>Bacillus sp. nov., a halophilic bacterium isolated from a Keqin Lake.</title>
        <authorList>
            <person name="Wang H."/>
        </authorList>
    </citation>
    <scope>NUCLEOTIDE SEQUENCE [LARGE SCALE GENOMIC DNA]</scope>
    <source>
        <strain evidence="2 3">KCTC 13187</strain>
    </source>
</reference>
<dbReference type="Proteomes" id="UP000281498">
    <property type="component" value="Unassembled WGS sequence"/>
</dbReference>
<dbReference type="RefSeq" id="WP_110935294.1">
    <property type="nucleotide sequence ID" value="NZ_KZ614146.1"/>
</dbReference>
<dbReference type="Pfam" id="PF22819">
    <property type="entry name" value="TcaA_5th"/>
    <property type="match status" value="1"/>
</dbReference>
<sequence length="149" mass="17608">MKKVVMFSVLIFLLFGCGEEEIWQPISDQDKEQELLQFMESYKDTWEKSLEGQTYSLMETHFVPNTHVYHMERKQHQDLIAERSIESLVGFSNVIVEESEYDDEYRVQWTETIAIEKIGSSEEVTRLRQYYISEGSSGYRITAIETLEE</sequence>
<comment type="caution">
    <text evidence="2">The sequence shown here is derived from an EMBL/GenBank/DDBJ whole genome shotgun (WGS) entry which is preliminary data.</text>
</comment>
<keyword evidence="3" id="KW-1185">Reference proteome</keyword>
<evidence type="ECO:0000313" key="3">
    <source>
        <dbReference type="Proteomes" id="UP000281498"/>
    </source>
</evidence>
<dbReference type="EMBL" id="PDOE01000003">
    <property type="protein sequence ID" value="RKL67542.1"/>
    <property type="molecule type" value="Genomic_DNA"/>
</dbReference>
<organism evidence="2 3">
    <name type="scientific">Salipaludibacillus neizhouensis</name>
    <dbReference type="NCBI Taxonomy" id="885475"/>
    <lineage>
        <taxon>Bacteria</taxon>
        <taxon>Bacillati</taxon>
        <taxon>Bacillota</taxon>
        <taxon>Bacilli</taxon>
        <taxon>Bacillales</taxon>
        <taxon>Bacillaceae</taxon>
    </lineage>
</organism>
<protein>
    <recommendedName>
        <fullName evidence="1">TcaA protein NTF2-like domain-containing protein</fullName>
    </recommendedName>
</protein>
<dbReference type="PROSITE" id="PS51257">
    <property type="entry name" value="PROKAR_LIPOPROTEIN"/>
    <property type="match status" value="1"/>
</dbReference>
<evidence type="ECO:0000313" key="2">
    <source>
        <dbReference type="EMBL" id="RKL67542.1"/>
    </source>
</evidence>
<name>A0A3A9KAG5_9BACI</name>